<dbReference type="InterPro" id="IPR036921">
    <property type="entry name" value="PurM-like_N_sf"/>
</dbReference>
<dbReference type="Pfam" id="PF00586">
    <property type="entry name" value="AIRS"/>
    <property type="match status" value="1"/>
</dbReference>
<organism evidence="10 11">
    <name type="scientific">Acidaminococcus intestini</name>
    <dbReference type="NCBI Taxonomy" id="187327"/>
    <lineage>
        <taxon>Bacteria</taxon>
        <taxon>Bacillati</taxon>
        <taxon>Bacillota</taxon>
        <taxon>Negativicutes</taxon>
        <taxon>Acidaminococcales</taxon>
        <taxon>Acidaminococcaceae</taxon>
        <taxon>Acidaminococcus</taxon>
    </lineage>
</organism>
<dbReference type="Gene3D" id="3.90.650.10">
    <property type="entry name" value="PurM-like C-terminal domain"/>
    <property type="match status" value="1"/>
</dbReference>
<dbReference type="NCBIfam" id="TIGR01857">
    <property type="entry name" value="FGAM-synthase"/>
    <property type="match status" value="1"/>
</dbReference>
<dbReference type="InterPro" id="IPR029062">
    <property type="entry name" value="Class_I_gatase-like"/>
</dbReference>
<evidence type="ECO:0000256" key="5">
    <source>
        <dbReference type="ARBA" id="ARBA00022840"/>
    </source>
</evidence>
<dbReference type="GO" id="GO:0046872">
    <property type="term" value="F:metal ion binding"/>
    <property type="evidence" value="ECO:0007669"/>
    <property type="project" value="UniProtKB-KW"/>
</dbReference>
<dbReference type="SMART" id="SM01211">
    <property type="entry name" value="GATase_5"/>
    <property type="match status" value="1"/>
</dbReference>
<dbReference type="GO" id="GO:0005524">
    <property type="term" value="F:ATP binding"/>
    <property type="evidence" value="ECO:0007669"/>
    <property type="project" value="UniProtKB-KW"/>
</dbReference>
<dbReference type="AlphaFoldDB" id="A0A943I4L2"/>
<dbReference type="InterPro" id="IPR010141">
    <property type="entry name" value="FGAM_synthase"/>
</dbReference>
<evidence type="ECO:0000256" key="2">
    <source>
        <dbReference type="ARBA" id="ARBA00022723"/>
    </source>
</evidence>
<evidence type="ECO:0000256" key="3">
    <source>
        <dbReference type="ARBA" id="ARBA00022741"/>
    </source>
</evidence>
<name>A0A943I4L2_9FIRM</name>
<feature type="domain" description="PurM-like C-terminal" evidence="8">
    <location>
        <begin position="443"/>
        <end position="594"/>
    </location>
</feature>
<keyword evidence="3" id="KW-0547">Nucleotide-binding</keyword>
<dbReference type="GO" id="GO:0005737">
    <property type="term" value="C:cytoplasm"/>
    <property type="evidence" value="ECO:0007669"/>
    <property type="project" value="TreeGrafter"/>
</dbReference>
<dbReference type="EC" id="6.3.5.3" evidence="10"/>
<evidence type="ECO:0000259" key="8">
    <source>
        <dbReference type="Pfam" id="PF02769"/>
    </source>
</evidence>
<dbReference type="Proteomes" id="UP000754226">
    <property type="component" value="Unassembled WGS sequence"/>
</dbReference>
<evidence type="ECO:0000259" key="7">
    <source>
        <dbReference type="Pfam" id="PF00586"/>
    </source>
</evidence>
<dbReference type="GO" id="GO:0004642">
    <property type="term" value="F:phosphoribosylformylglycinamidine synthase activity"/>
    <property type="evidence" value="ECO:0007669"/>
    <property type="project" value="UniProtKB-EC"/>
</dbReference>
<dbReference type="Pfam" id="PF18072">
    <property type="entry name" value="FGAR-AT_linker"/>
    <property type="match status" value="1"/>
</dbReference>
<keyword evidence="1 10" id="KW-0436">Ligase</keyword>
<dbReference type="Gene3D" id="3.40.50.880">
    <property type="match status" value="1"/>
</dbReference>
<dbReference type="Pfam" id="PF02769">
    <property type="entry name" value="AIRS_C"/>
    <property type="match status" value="1"/>
</dbReference>
<evidence type="ECO:0000313" key="11">
    <source>
        <dbReference type="Proteomes" id="UP000754226"/>
    </source>
</evidence>
<dbReference type="EMBL" id="JAGZCZ010000005">
    <property type="protein sequence ID" value="MBS5519666.1"/>
    <property type="molecule type" value="Genomic_DNA"/>
</dbReference>
<protein>
    <submittedName>
        <fullName evidence="10">Phosphoribosylformylglycinamidine synthase</fullName>
        <ecNumber evidence="10">6.3.5.3</ecNumber>
    </submittedName>
</protein>
<sequence length="1258" mass="137205">MSESMRRIYVEKKKEYAVEAAGLLADLVGTLGMTQLTGLRIVNRYDIAGLSDEDYEAAKRVVLSEPPVDKVHDETLEIPEGVKSFAIELLPGQYDQREDFAAQCVQLISQGKRPAVAAAKVILLEGNLTDADLEKIKTYTINPVEAQEASAQKPDSLEMSWEAPKPVAIIKGFTHFSREELHQFLSEQELAMSEADLAFIQEYFQKEGRDPSITEIKVLDTYWSDHCRHTTFETNLEKINIEESIYTEPIQQALERYLKDREFVYGKDTKRPVTLMDMACLATKKMKKEGHLPDLDASEEINACSIIVPITVDGNEEEWLVMFKNETHNHPTEIEPFGGAATCLGGAIRDPLSGRSYVYQAMRVTGSGDPRTPYDKTLVGKLPQRKITQGAAAGYSSYGNQIGLATGLVEEYYHDRFVAKRMEVGAVIGAAPRDAVVRERPSDGDLVVLLGGRTGRDGMGGATGASKEHTTKSLSECGAEVQKGNPPNERKIQRLFRNPEVTRLIKRCNDFGAGGVSVAIGELAPGLVINLDKVPKKYEGLDGTELAISESQERMAVVIAAKDLKAFMDAADEENLEATVVAEVSKDPRLVMYWRGEKIVDLSRAFLDTNGISQKADVEVEAITAPSPFNEIPKQVQGLSSIKDRWLHNLDRLNVCSQEGLGERFDGTIGRGTVIMPFGGKRQLTQSEGMAARIPVLGGKTTAASVMAAGYNPNVACWSPYHGGMYAVVESVCRAAALGADPSKLRLSMQEYFPKLHDSKHWGQPLSALLGAYEACCELGLPAIGGKDSMSGTFMDLEVPPSLISFAVGVMDGRDTISNEFKKAGHTVVFLPAACDEHEVIDYDALKKLLASLHKGILSKRVITAGVVKEGGVAAAISAMCLGNELGFSFVKPFLHEECLFTLQPAGFLVELEDGVDAEEVFAGTDLLVLGTLTDEGKVVVNDTEISLAEIEAAYTGTLDKIFPMKAPQNEKKDVRMPSYTNDLPLTAPYNVAKPTVFIPVFPGINCEYDTAAAFEAAGAKTDIFVIRNLTPEAIKESVEEMAKRMKQAQIMALPGGFSAGDEPDGSGKFMATMFRNPTLTEAVEDLLTNRDGLILGICNGFQALIKLGLVPYGHIVPLKDDSPTLTFNTIGRHISRMIDTKVVSNKSPWLSLCEPGDIHTIAISHGEGRFVATEEEIKRLFANGQIGTQYVDLAGNPTMESPYNPNGSFYAVESVTSPDGRVLGKMGHSERYTDGLMKNIPGNKLQPIFLSGVQYFK</sequence>
<dbReference type="Gene3D" id="3.30.1330.10">
    <property type="entry name" value="PurM-like, N-terminal domain"/>
    <property type="match status" value="2"/>
</dbReference>
<evidence type="ECO:0000256" key="1">
    <source>
        <dbReference type="ARBA" id="ARBA00022598"/>
    </source>
</evidence>
<dbReference type="InterPro" id="IPR010918">
    <property type="entry name" value="PurM-like_C_dom"/>
</dbReference>
<dbReference type="SUPFAM" id="SSF52317">
    <property type="entry name" value="Class I glutamine amidotransferase-like"/>
    <property type="match status" value="1"/>
</dbReference>
<comment type="caution">
    <text evidence="10">The sequence shown here is derived from an EMBL/GenBank/DDBJ whole genome shotgun (WGS) entry which is preliminary data.</text>
</comment>
<dbReference type="SUPFAM" id="SSF56042">
    <property type="entry name" value="PurM C-terminal domain-like"/>
    <property type="match status" value="2"/>
</dbReference>
<reference evidence="10" key="1">
    <citation type="submission" date="2021-02" db="EMBL/GenBank/DDBJ databases">
        <title>Infant gut strain persistence is associated with maternal origin, phylogeny, and functional potential including surface adhesion and iron acquisition.</title>
        <authorList>
            <person name="Lou Y.C."/>
        </authorList>
    </citation>
    <scope>NUCLEOTIDE SEQUENCE</scope>
    <source>
        <strain evidence="10">L3_106_000M1_dasL3_106_000M1_concoct_15</strain>
    </source>
</reference>
<evidence type="ECO:0000313" key="10">
    <source>
        <dbReference type="EMBL" id="MBS5519666.1"/>
    </source>
</evidence>
<dbReference type="FunFam" id="3.30.1330.10:FF:000013">
    <property type="entry name" value="Phosphoribosylformylglycinamidine synthase"/>
    <property type="match status" value="1"/>
</dbReference>
<dbReference type="InterPro" id="IPR036676">
    <property type="entry name" value="PurM-like_C_sf"/>
</dbReference>
<dbReference type="InterPro" id="IPR041609">
    <property type="entry name" value="PurL_linker"/>
</dbReference>
<evidence type="ECO:0000259" key="9">
    <source>
        <dbReference type="Pfam" id="PF18072"/>
    </source>
</evidence>
<dbReference type="CDD" id="cd02203">
    <property type="entry name" value="PurL_repeat1"/>
    <property type="match status" value="1"/>
</dbReference>
<evidence type="ECO:0000256" key="4">
    <source>
        <dbReference type="ARBA" id="ARBA00022755"/>
    </source>
</evidence>
<dbReference type="PANTHER" id="PTHR10099:SF1">
    <property type="entry name" value="PHOSPHORIBOSYLFORMYLGLYCINAMIDINE SYNTHASE"/>
    <property type="match status" value="1"/>
</dbReference>
<keyword evidence="5" id="KW-0067">ATP-binding</keyword>
<gene>
    <name evidence="10" type="ORF">KHX13_04955</name>
</gene>
<accession>A0A943I4L2</accession>
<dbReference type="GO" id="GO:0006164">
    <property type="term" value="P:purine nucleotide biosynthetic process"/>
    <property type="evidence" value="ECO:0007669"/>
    <property type="project" value="UniProtKB-KW"/>
</dbReference>
<proteinExistence type="predicted"/>
<keyword evidence="2" id="KW-0479">Metal-binding</keyword>
<keyword evidence="4" id="KW-0658">Purine biosynthesis</keyword>
<dbReference type="PANTHER" id="PTHR10099">
    <property type="entry name" value="PHOSPHORIBOSYLFORMYLGLYCINAMIDINE SYNTHASE"/>
    <property type="match status" value="1"/>
</dbReference>
<dbReference type="CDD" id="cd02204">
    <property type="entry name" value="PurL_repeat2"/>
    <property type="match status" value="1"/>
</dbReference>
<keyword evidence="6" id="KW-0460">Magnesium</keyword>
<dbReference type="InterPro" id="IPR016188">
    <property type="entry name" value="PurM-like_N"/>
</dbReference>
<dbReference type="Pfam" id="PF13507">
    <property type="entry name" value="GATase_5"/>
    <property type="match status" value="1"/>
</dbReference>
<feature type="domain" description="Phosphoribosylformylglycinamidine synthase linker" evidence="9">
    <location>
        <begin position="184"/>
        <end position="229"/>
    </location>
</feature>
<feature type="domain" description="PurM-like N-terminal" evidence="7">
    <location>
        <begin position="698"/>
        <end position="810"/>
    </location>
</feature>
<dbReference type="SUPFAM" id="SSF55326">
    <property type="entry name" value="PurM N-terminal domain-like"/>
    <property type="match status" value="2"/>
</dbReference>
<evidence type="ECO:0000256" key="6">
    <source>
        <dbReference type="ARBA" id="ARBA00022842"/>
    </source>
</evidence>